<dbReference type="OrthoDB" id="3025143at2759"/>
<dbReference type="EMBL" id="KI925467">
    <property type="protein sequence ID" value="ETW75027.1"/>
    <property type="molecule type" value="Genomic_DNA"/>
</dbReference>
<name>W4JN88_HETIT</name>
<sequence>MKEAAEVLESARLESEKFLKQERRSHRRGNYAALSVSPSYGGGQKKAGNLCHSDHQNRILESLLKEKSIKRIAGFASGKFPAFGSYAPKTYDFYRTTMSQLIERHPELQWNFDNSVFPTMTFNMGPDTTCLDHNVCTNVPQGFCSITALGDFNPSKGGYFYLWDLRLVIRFPPGSTILIPSSSLRHGTTPIQTGESRYSICCFWAFWLMWHPCHMGATFGTH</sequence>
<evidence type="ECO:0000313" key="1">
    <source>
        <dbReference type="EMBL" id="ETW75027.1"/>
    </source>
</evidence>
<dbReference type="InParanoid" id="W4JN88"/>
<accession>W4JN88</accession>
<dbReference type="RefSeq" id="XP_009553478.1">
    <property type="nucleotide sequence ID" value="XM_009555183.1"/>
</dbReference>
<proteinExistence type="predicted"/>
<protein>
    <recommendedName>
        <fullName evidence="3">Prolyl 4-hydroxylase alpha subunit Fe(2+) 2OG dioxygenase domain-containing protein</fullName>
    </recommendedName>
</protein>
<dbReference type="AlphaFoldDB" id="W4JN88"/>
<dbReference type="Gene3D" id="3.60.130.30">
    <property type="match status" value="1"/>
</dbReference>
<keyword evidence="2" id="KW-1185">Reference proteome</keyword>
<organism evidence="1 2">
    <name type="scientific">Heterobasidion irregulare (strain TC 32-1)</name>
    <dbReference type="NCBI Taxonomy" id="747525"/>
    <lineage>
        <taxon>Eukaryota</taxon>
        <taxon>Fungi</taxon>
        <taxon>Dikarya</taxon>
        <taxon>Basidiomycota</taxon>
        <taxon>Agaricomycotina</taxon>
        <taxon>Agaricomycetes</taxon>
        <taxon>Russulales</taxon>
        <taxon>Bondarzewiaceae</taxon>
        <taxon>Heterobasidion</taxon>
        <taxon>Heterobasidion annosum species complex</taxon>
    </lineage>
</organism>
<reference evidence="1 2" key="1">
    <citation type="journal article" date="2012" name="New Phytol.">
        <title>Insight into trade-off between wood decay and parasitism from the genome of a fungal forest pathogen.</title>
        <authorList>
            <person name="Olson A."/>
            <person name="Aerts A."/>
            <person name="Asiegbu F."/>
            <person name="Belbahri L."/>
            <person name="Bouzid O."/>
            <person name="Broberg A."/>
            <person name="Canback B."/>
            <person name="Coutinho P.M."/>
            <person name="Cullen D."/>
            <person name="Dalman K."/>
            <person name="Deflorio G."/>
            <person name="van Diepen L.T."/>
            <person name="Dunand C."/>
            <person name="Duplessis S."/>
            <person name="Durling M."/>
            <person name="Gonthier P."/>
            <person name="Grimwood J."/>
            <person name="Fossdal C.G."/>
            <person name="Hansson D."/>
            <person name="Henrissat B."/>
            <person name="Hietala A."/>
            <person name="Himmelstrand K."/>
            <person name="Hoffmeister D."/>
            <person name="Hogberg N."/>
            <person name="James T.Y."/>
            <person name="Karlsson M."/>
            <person name="Kohler A."/>
            <person name="Kues U."/>
            <person name="Lee Y.H."/>
            <person name="Lin Y.C."/>
            <person name="Lind M."/>
            <person name="Lindquist E."/>
            <person name="Lombard V."/>
            <person name="Lucas S."/>
            <person name="Lunden K."/>
            <person name="Morin E."/>
            <person name="Murat C."/>
            <person name="Park J."/>
            <person name="Raffaello T."/>
            <person name="Rouze P."/>
            <person name="Salamov A."/>
            <person name="Schmutz J."/>
            <person name="Solheim H."/>
            <person name="Stahlberg J."/>
            <person name="Velez H."/>
            <person name="de Vries R.P."/>
            <person name="Wiebenga A."/>
            <person name="Woodward S."/>
            <person name="Yakovlev I."/>
            <person name="Garbelotto M."/>
            <person name="Martin F."/>
            <person name="Grigoriev I.V."/>
            <person name="Stenlid J."/>
        </authorList>
    </citation>
    <scope>NUCLEOTIDE SEQUENCE [LARGE SCALE GENOMIC DNA]</scope>
    <source>
        <strain evidence="1 2">TC 32-1</strain>
    </source>
</reference>
<dbReference type="HOGENOM" id="CLU_031314_2_0_1"/>
<dbReference type="STRING" id="747525.W4JN88"/>
<dbReference type="GeneID" id="20671684"/>
<gene>
    <name evidence="1" type="ORF">HETIRDRAFT_331825</name>
</gene>
<dbReference type="Proteomes" id="UP000030671">
    <property type="component" value="Unassembled WGS sequence"/>
</dbReference>
<evidence type="ECO:0008006" key="3">
    <source>
        <dbReference type="Google" id="ProtNLM"/>
    </source>
</evidence>
<dbReference type="eggNOG" id="ENOG502SNUP">
    <property type="taxonomic scope" value="Eukaryota"/>
</dbReference>
<evidence type="ECO:0000313" key="2">
    <source>
        <dbReference type="Proteomes" id="UP000030671"/>
    </source>
</evidence>
<dbReference type="KEGG" id="hir:HETIRDRAFT_331825"/>